<organism evidence="1">
    <name type="scientific">Xenopus tropicalis</name>
    <name type="common">Western clawed frog</name>
    <name type="synonym">Silurana tropicalis</name>
    <dbReference type="NCBI Taxonomy" id="8364"/>
    <lineage>
        <taxon>Eukaryota</taxon>
        <taxon>Metazoa</taxon>
        <taxon>Chordata</taxon>
        <taxon>Craniata</taxon>
        <taxon>Vertebrata</taxon>
        <taxon>Euteleostomi</taxon>
        <taxon>Amphibia</taxon>
        <taxon>Batrachia</taxon>
        <taxon>Anura</taxon>
        <taxon>Pipoidea</taxon>
        <taxon>Pipidae</taxon>
        <taxon>Xenopodinae</taxon>
        <taxon>Xenopus</taxon>
        <taxon>Silurana</taxon>
    </lineage>
</organism>
<reference evidence="1" key="2">
    <citation type="journal article" date="2010" name="Science">
        <title>The genome of the Western clawed frog Xenopus tropicalis.</title>
        <authorList>
            <person name="Hellsten U."/>
            <person name="Harland R.M."/>
            <person name="Gilchrist M.J."/>
            <person name="Hendrix D."/>
            <person name="Jurka J."/>
            <person name="Kapitonov V."/>
            <person name="Ovcharenko I."/>
            <person name="Putnam N.H."/>
            <person name="Shu S."/>
            <person name="Taher L."/>
            <person name="Blitz I.L."/>
            <person name="Blumberg B."/>
            <person name="Dichmann D.S."/>
            <person name="Dubchak I."/>
            <person name="Amaya E."/>
            <person name="Detter J.C."/>
            <person name="Fletcher R."/>
            <person name="Gerhard D.S."/>
            <person name="Goodstein D."/>
            <person name="Graves T."/>
            <person name="Grigoriev I.V."/>
            <person name="Grimwood J."/>
            <person name="Kawashima T."/>
            <person name="Lindquist E."/>
            <person name="Lucas S.M."/>
            <person name="Mead P.E."/>
            <person name="Mitros T."/>
            <person name="Ogino H."/>
            <person name="Ohta Y."/>
            <person name="Poliakov A.V."/>
            <person name="Pollet N."/>
            <person name="Robert J."/>
            <person name="Salamov A."/>
            <person name="Sater A.K."/>
            <person name="Schmutz J."/>
            <person name="Terry A."/>
            <person name="Vize P.D."/>
            <person name="Warren W.C."/>
            <person name="Wells D."/>
            <person name="Wills A."/>
            <person name="Wilson R.K."/>
            <person name="Zimmerman L.B."/>
            <person name="Zorn A.M."/>
            <person name="Grainger R."/>
            <person name="Grammer T."/>
            <person name="Khokha M.K."/>
            <person name="Richardson P.M."/>
            <person name="Rokhsar D.S."/>
        </authorList>
    </citation>
    <scope>NUCLEOTIDE SEQUENCE [LARGE SCALE GENOMIC DNA]</scope>
    <source>
        <strain evidence="1">Nigerian</strain>
    </source>
</reference>
<reference evidence="1" key="3">
    <citation type="submission" date="2016-05" db="EMBL/GenBank/DDBJ databases">
        <title>WGS assembly of Xenopus tropicalis.</title>
        <authorList>
            <person name="Sessions A."/>
            <person name="Jenkins J."/>
            <person name="Mitros T."/>
            <person name="Lyons J.T."/>
            <person name="Dichmann D.S."/>
            <person name="Robert J."/>
            <person name="Harland R.M."/>
            <person name="Rokhsar D.S."/>
        </authorList>
    </citation>
    <scope>NUCLEOTIDE SEQUENCE</scope>
    <source>
        <strain evidence="1">Nigerian</strain>
    </source>
</reference>
<gene>
    <name evidence="1" type="ORF">XENTR_v90028359mg</name>
</gene>
<sequence>MVHQLIRLPNPRTPMIDTGQDRPARIRNIFVAVALYRILGTGGGQNFTAPENPFCPESVARDASDGAPPRNVISTEPFCTPRPGRPLSRPGSYPGRWGGHFPYCVVCFAKPAINGFYFGVLPRGGGGGGVGGSERGASSECSLQL</sequence>
<dbReference type="AlphaFoldDB" id="A0A1B8Y0F6"/>
<evidence type="ECO:0000313" key="1">
    <source>
        <dbReference type="EMBL" id="OCA16398.1"/>
    </source>
</evidence>
<accession>A0A1B8Y0F6</accession>
<proteinExistence type="predicted"/>
<name>A0A1B8Y0F6_XENTR</name>
<reference evidence="1" key="1">
    <citation type="submission" date="2009-11" db="EMBL/GenBank/DDBJ databases">
        <authorList>
            <consortium name="US DOE Joint Genome Institute (JGI-PGF)"/>
            <person name="Ottilar R."/>
            <person name="Schmutz J."/>
            <person name="Salamov A."/>
            <person name="Cheng J.F."/>
            <person name="Lucas S."/>
            <person name="Pitluck S."/>
            <person name="Gundlach H."/>
            <person name="Guo Y."/>
            <person name="Haberer G."/>
            <person name="Nasrallah J."/>
            <person name="Mayer K.F.X."/>
            <person name="van de Peer Y."/>
            <person name="Weigel D."/>
            <person name="Grigoriev I.V."/>
        </authorList>
    </citation>
    <scope>NUCLEOTIDE SEQUENCE</scope>
    <source>
        <strain evidence="1">Nigerian</strain>
    </source>
</reference>
<dbReference type="EMBL" id="KV460617">
    <property type="protein sequence ID" value="OCA16398.1"/>
    <property type="molecule type" value="Genomic_DNA"/>
</dbReference>
<protein>
    <submittedName>
        <fullName evidence="1">Uncharacterized protein</fullName>
    </submittedName>
</protein>